<name>G6EGJ5_9SPHN</name>
<evidence type="ECO:0000313" key="12">
    <source>
        <dbReference type="EMBL" id="EHJ59542.1"/>
    </source>
</evidence>
<gene>
    <name evidence="12" type="ORF">NSU_3425</name>
</gene>
<dbReference type="InterPro" id="IPR004431">
    <property type="entry name" value="3-IsopropMal_deHydase_ssu"/>
</dbReference>
<keyword evidence="12" id="KW-0413">Isomerase</keyword>
<dbReference type="Pfam" id="PF00694">
    <property type="entry name" value="Aconitase_C"/>
    <property type="match status" value="1"/>
</dbReference>
<dbReference type="SUPFAM" id="SSF52016">
    <property type="entry name" value="LeuD/IlvD-like"/>
    <property type="match status" value="1"/>
</dbReference>
<accession>G6EGJ5</accession>
<dbReference type="GO" id="GO:0003861">
    <property type="term" value="F:3-isopropylmalate dehydratase activity"/>
    <property type="evidence" value="ECO:0007669"/>
    <property type="project" value="UniProtKB-EC"/>
</dbReference>
<proteinExistence type="inferred from homology"/>
<dbReference type="EMBL" id="AGFM01000055">
    <property type="protein sequence ID" value="EHJ59542.1"/>
    <property type="molecule type" value="Genomic_DNA"/>
</dbReference>
<comment type="caution">
    <text evidence="12">The sequence shown here is derived from an EMBL/GenBank/DDBJ whole genome shotgun (WGS) entry which is preliminary data.</text>
</comment>
<evidence type="ECO:0000256" key="8">
    <source>
        <dbReference type="ARBA" id="ARBA00022605"/>
    </source>
</evidence>
<dbReference type="GO" id="GO:0009316">
    <property type="term" value="C:3-isopropylmalate dehydratase complex"/>
    <property type="evidence" value="ECO:0007669"/>
    <property type="project" value="InterPro"/>
</dbReference>
<keyword evidence="10" id="KW-0100">Branched-chain amino acid biosynthesis</keyword>
<evidence type="ECO:0000313" key="13">
    <source>
        <dbReference type="Proteomes" id="UP000004030"/>
    </source>
</evidence>
<evidence type="ECO:0000256" key="2">
    <source>
        <dbReference type="ARBA" id="ARBA00002695"/>
    </source>
</evidence>
<dbReference type="CDD" id="cd01577">
    <property type="entry name" value="IPMI_Swivel"/>
    <property type="match status" value="1"/>
</dbReference>
<reference evidence="12 13" key="1">
    <citation type="journal article" date="2012" name="J. Bacteriol.">
        <title>Genome sequence of benzo(a)pyrene-degrading bacterium Novosphingobium pentaromativorans US6-1.</title>
        <authorList>
            <person name="Luo Y.R."/>
            <person name="Kang S.G."/>
            <person name="Kim S.J."/>
            <person name="Kim M.R."/>
            <person name="Li N."/>
            <person name="Lee J.H."/>
            <person name="Kwon K.K."/>
        </authorList>
    </citation>
    <scope>NUCLEOTIDE SEQUENCE [LARGE SCALE GENOMIC DNA]</scope>
    <source>
        <strain evidence="12 13">US6-1</strain>
    </source>
</reference>
<dbReference type="NCBIfam" id="TIGR00171">
    <property type="entry name" value="leuD"/>
    <property type="match status" value="1"/>
</dbReference>
<comment type="similarity">
    <text evidence="4">Belongs to the LeuD family. LeuD type 1 subfamily.</text>
</comment>
<dbReference type="EC" id="4.2.1.33" evidence="6"/>
<keyword evidence="7" id="KW-0432">Leucine biosynthesis</keyword>
<evidence type="ECO:0000256" key="7">
    <source>
        <dbReference type="ARBA" id="ARBA00022430"/>
    </source>
</evidence>
<comment type="pathway">
    <text evidence="3">Amino-acid biosynthesis; L-leucine biosynthesis; L-leucine from 3-methyl-2-oxobutanoate: step 2/4.</text>
</comment>
<dbReference type="OrthoDB" id="9777465at2"/>
<dbReference type="InterPro" id="IPR033940">
    <property type="entry name" value="IPMI_Swivel"/>
</dbReference>
<evidence type="ECO:0000256" key="10">
    <source>
        <dbReference type="ARBA" id="ARBA00023304"/>
    </source>
</evidence>
<dbReference type="RefSeq" id="WP_007014333.1">
    <property type="nucleotide sequence ID" value="NZ_AGFM01000055.1"/>
</dbReference>
<dbReference type="GO" id="GO:0009098">
    <property type="term" value="P:L-leucine biosynthetic process"/>
    <property type="evidence" value="ECO:0007669"/>
    <property type="project" value="UniProtKB-UniPathway"/>
</dbReference>
<comment type="catalytic activity">
    <reaction evidence="1">
        <text>(2R,3S)-3-isopropylmalate = (2S)-2-isopropylmalate</text>
        <dbReference type="Rhea" id="RHEA:32287"/>
        <dbReference type="ChEBI" id="CHEBI:1178"/>
        <dbReference type="ChEBI" id="CHEBI:35121"/>
        <dbReference type="EC" id="4.2.1.33"/>
    </reaction>
</comment>
<dbReference type="PANTHER" id="PTHR43345">
    <property type="entry name" value="3-ISOPROPYLMALATE DEHYDRATASE SMALL SUBUNIT 2-RELATED-RELATED"/>
    <property type="match status" value="1"/>
</dbReference>
<feature type="domain" description="Aconitase A/isopropylmalate dehydratase small subunit swivel" evidence="11">
    <location>
        <begin position="1"/>
        <end position="122"/>
    </location>
</feature>
<comment type="function">
    <text evidence="2">Catalyzes the isomerization between 2-isopropylmalate and 3-isopropylmalate, via the formation of 2-isopropylmaleate.</text>
</comment>
<evidence type="ECO:0000259" key="11">
    <source>
        <dbReference type="Pfam" id="PF00694"/>
    </source>
</evidence>
<keyword evidence="9" id="KW-0456">Lyase</keyword>
<keyword evidence="13" id="KW-1185">Reference proteome</keyword>
<dbReference type="Proteomes" id="UP000004030">
    <property type="component" value="Unassembled WGS sequence"/>
</dbReference>
<protein>
    <recommendedName>
        <fullName evidence="6">3-isopropylmalate dehydratase</fullName>
        <ecNumber evidence="6">4.2.1.33</ecNumber>
    </recommendedName>
</protein>
<dbReference type="GO" id="GO:0016853">
    <property type="term" value="F:isomerase activity"/>
    <property type="evidence" value="ECO:0007669"/>
    <property type="project" value="UniProtKB-KW"/>
</dbReference>
<evidence type="ECO:0000256" key="3">
    <source>
        <dbReference type="ARBA" id="ARBA00004729"/>
    </source>
</evidence>
<dbReference type="UniPathway" id="UPA00048">
    <property type="reaction ID" value="UER00071"/>
</dbReference>
<dbReference type="AlphaFoldDB" id="G6EGJ5"/>
<comment type="subunit">
    <text evidence="5">Heterodimer of LeuC and LeuD.</text>
</comment>
<dbReference type="eggNOG" id="COG0066">
    <property type="taxonomic scope" value="Bacteria"/>
</dbReference>
<evidence type="ECO:0000256" key="4">
    <source>
        <dbReference type="ARBA" id="ARBA00009845"/>
    </source>
</evidence>
<dbReference type="NCBIfam" id="NF002458">
    <property type="entry name" value="PRK01641.1"/>
    <property type="match status" value="1"/>
</dbReference>
<sequence length="225" mass="24332">MEPFTIVTGPAAPLMMPNIDTDVIIRIERLAALKAEEMGDYAFEVLRYRDDGSPNPDFVFNREPFRGAPILIAGTNFGCGSSREAAVWALKGLGLRVVIADSFGDIFAANCFQNGILPITLPPAQVESLAEFAVSGAAMTVDLHELVISGIGLHPIAFKVDASQRKALLEGADEIDRTLQMFDSIVAWQARDKRLRPWVWANSGSSPQGAADLSNTSKNLMVGKI</sequence>
<dbReference type="InterPro" id="IPR000573">
    <property type="entry name" value="AconitaseA/IPMdHydase_ssu_swvl"/>
</dbReference>
<dbReference type="PATRIC" id="fig|1088721.3.peg.3378"/>
<evidence type="ECO:0000256" key="9">
    <source>
        <dbReference type="ARBA" id="ARBA00023239"/>
    </source>
</evidence>
<dbReference type="Gene3D" id="3.20.19.10">
    <property type="entry name" value="Aconitase, domain 4"/>
    <property type="match status" value="1"/>
</dbReference>
<evidence type="ECO:0000256" key="1">
    <source>
        <dbReference type="ARBA" id="ARBA00000491"/>
    </source>
</evidence>
<dbReference type="InterPro" id="IPR050075">
    <property type="entry name" value="LeuD"/>
</dbReference>
<dbReference type="InterPro" id="IPR015928">
    <property type="entry name" value="Aconitase/3IPM_dehydase_swvl"/>
</dbReference>
<dbReference type="PANTHER" id="PTHR43345:SF5">
    <property type="entry name" value="3-ISOPROPYLMALATE DEHYDRATASE SMALL SUBUNIT"/>
    <property type="match status" value="1"/>
</dbReference>
<organism evidence="12 13">
    <name type="scientific">Novosphingobium pentaromativorans US6-1</name>
    <dbReference type="NCBI Taxonomy" id="1088721"/>
    <lineage>
        <taxon>Bacteria</taxon>
        <taxon>Pseudomonadati</taxon>
        <taxon>Pseudomonadota</taxon>
        <taxon>Alphaproteobacteria</taxon>
        <taxon>Sphingomonadales</taxon>
        <taxon>Sphingomonadaceae</taxon>
        <taxon>Novosphingobium</taxon>
    </lineage>
</organism>
<evidence type="ECO:0000256" key="5">
    <source>
        <dbReference type="ARBA" id="ARBA00011271"/>
    </source>
</evidence>
<evidence type="ECO:0000256" key="6">
    <source>
        <dbReference type="ARBA" id="ARBA00011998"/>
    </source>
</evidence>
<keyword evidence="8" id="KW-0028">Amino-acid biosynthesis</keyword>